<feature type="domain" description="HTH lysR-type" evidence="5">
    <location>
        <begin position="1"/>
        <end position="41"/>
    </location>
</feature>
<proteinExistence type="inferred from homology"/>
<dbReference type="SUPFAM" id="SSF53850">
    <property type="entry name" value="Periplasmic binding protein-like II"/>
    <property type="match status" value="1"/>
</dbReference>
<dbReference type="Pfam" id="PF00126">
    <property type="entry name" value="HTH_1"/>
    <property type="match status" value="1"/>
</dbReference>
<dbReference type="InterPro" id="IPR036390">
    <property type="entry name" value="WH_DNA-bd_sf"/>
</dbReference>
<accession>A0ABT0X8Z6</accession>
<reference evidence="6" key="1">
    <citation type="journal article" date="2023" name="Int. J. Syst. Evol. Microbiol.">
        <title>Streptomyces meridianus sp. nov. isolated from brackish water of the Tagus estuary in Alcochete, Portugal.</title>
        <authorList>
            <person name="Santos J.D.N."/>
            <person name="Klimek D."/>
            <person name="Calusinska M."/>
            <person name="Lobo Da Cunha A."/>
            <person name="Catita J."/>
            <person name="Goncalves H."/>
            <person name="Gonzalez I."/>
            <person name="Reyes F."/>
            <person name="Lage O.M."/>
        </authorList>
    </citation>
    <scope>NUCLEOTIDE SEQUENCE</scope>
    <source>
        <strain evidence="6">MTZ3.1</strain>
    </source>
</reference>
<dbReference type="PANTHER" id="PTHR30346">
    <property type="entry name" value="TRANSCRIPTIONAL DUAL REGULATOR HCAR-RELATED"/>
    <property type="match status" value="1"/>
</dbReference>
<dbReference type="PROSITE" id="PS50931">
    <property type="entry name" value="HTH_LYSR"/>
    <property type="match status" value="1"/>
</dbReference>
<dbReference type="PANTHER" id="PTHR30346:SF30">
    <property type="entry name" value="SMALL NEUTRAL PROTEASE REGULATORY PROTEIN"/>
    <property type="match status" value="1"/>
</dbReference>
<dbReference type="Gene3D" id="1.10.10.10">
    <property type="entry name" value="Winged helix-like DNA-binding domain superfamily/Winged helix DNA-binding domain"/>
    <property type="match status" value="1"/>
</dbReference>
<gene>
    <name evidence="6" type="ORF">M1E25_16915</name>
</gene>
<dbReference type="InterPro" id="IPR000847">
    <property type="entry name" value="LysR_HTH_N"/>
</dbReference>
<dbReference type="Proteomes" id="UP001167160">
    <property type="component" value="Unassembled WGS sequence"/>
</dbReference>
<evidence type="ECO:0000256" key="4">
    <source>
        <dbReference type="ARBA" id="ARBA00023163"/>
    </source>
</evidence>
<sequence length="338" mass="36525">MRKAARQLGMSQPSLTTQLRRIERTIGGLLFTRERTGSLPTPLGRSVLSRARPILADMSALVTAARDAAVNAQGARLRLGSSGSRAIPGWLRRLHTRLPDTDTTIHIDMSANTLLRMVAEHQLDVAFVHELDGFPLRVPAGLEQRVVADREPQFIAMASTHPLAGLPAVPLHGLAEEQWMADPTVDDECAAMRRAFTAAGLNPRLVYVRDVTTAAELVSAGEAVSLCQPTSMPRHGMAIRPLQGDPLTVRLLMFTRTPSAENAPANRALFDDLVAAYREVAWANPTYRQWLLRHDSPLLHSPGTPGGLADAGILAGSVAGTNGTEFERSTPPRRLTGA</sequence>
<dbReference type="Gene3D" id="3.40.190.10">
    <property type="entry name" value="Periplasmic binding protein-like II"/>
    <property type="match status" value="2"/>
</dbReference>
<evidence type="ECO:0000256" key="1">
    <source>
        <dbReference type="ARBA" id="ARBA00009437"/>
    </source>
</evidence>
<keyword evidence="4" id="KW-0804">Transcription</keyword>
<organism evidence="6 7">
    <name type="scientific">Streptomyces meridianus</name>
    <dbReference type="NCBI Taxonomy" id="2938945"/>
    <lineage>
        <taxon>Bacteria</taxon>
        <taxon>Bacillati</taxon>
        <taxon>Actinomycetota</taxon>
        <taxon>Actinomycetes</taxon>
        <taxon>Kitasatosporales</taxon>
        <taxon>Streptomycetaceae</taxon>
        <taxon>Streptomyces</taxon>
    </lineage>
</organism>
<dbReference type="SUPFAM" id="SSF46785">
    <property type="entry name" value="Winged helix' DNA-binding domain"/>
    <property type="match status" value="1"/>
</dbReference>
<protein>
    <submittedName>
        <fullName evidence="6">LysR family transcriptional regulator</fullName>
    </submittedName>
</protein>
<dbReference type="EMBL" id="JAMQGM010000037">
    <property type="protein sequence ID" value="MCM2579013.1"/>
    <property type="molecule type" value="Genomic_DNA"/>
</dbReference>
<keyword evidence="2" id="KW-0805">Transcription regulation</keyword>
<comment type="caution">
    <text evidence="6">The sequence shown here is derived from an EMBL/GenBank/DDBJ whole genome shotgun (WGS) entry which is preliminary data.</text>
</comment>
<evidence type="ECO:0000259" key="5">
    <source>
        <dbReference type="PROSITE" id="PS50931"/>
    </source>
</evidence>
<evidence type="ECO:0000256" key="3">
    <source>
        <dbReference type="ARBA" id="ARBA00023125"/>
    </source>
</evidence>
<dbReference type="PRINTS" id="PR00039">
    <property type="entry name" value="HTHLYSR"/>
</dbReference>
<keyword evidence="7" id="KW-1185">Reference proteome</keyword>
<dbReference type="InterPro" id="IPR005119">
    <property type="entry name" value="LysR_subst-bd"/>
</dbReference>
<name>A0ABT0X8Z6_9ACTN</name>
<evidence type="ECO:0000256" key="2">
    <source>
        <dbReference type="ARBA" id="ARBA00023015"/>
    </source>
</evidence>
<dbReference type="InterPro" id="IPR036388">
    <property type="entry name" value="WH-like_DNA-bd_sf"/>
</dbReference>
<comment type="similarity">
    <text evidence="1">Belongs to the LysR transcriptional regulatory family.</text>
</comment>
<dbReference type="Pfam" id="PF03466">
    <property type="entry name" value="LysR_substrate"/>
    <property type="match status" value="1"/>
</dbReference>
<evidence type="ECO:0000313" key="7">
    <source>
        <dbReference type="Proteomes" id="UP001167160"/>
    </source>
</evidence>
<dbReference type="CDD" id="cd08414">
    <property type="entry name" value="PBP2_LTTR_aromatics_like"/>
    <property type="match status" value="1"/>
</dbReference>
<keyword evidence="3" id="KW-0238">DNA-binding</keyword>
<evidence type="ECO:0000313" key="6">
    <source>
        <dbReference type="EMBL" id="MCM2579013.1"/>
    </source>
</evidence>